<proteinExistence type="predicted"/>
<organism evidence="1 2">
    <name type="scientific">Rhizobium etli (strain CIAT 652)</name>
    <dbReference type="NCBI Taxonomy" id="491916"/>
    <lineage>
        <taxon>Bacteria</taxon>
        <taxon>Pseudomonadati</taxon>
        <taxon>Pseudomonadota</taxon>
        <taxon>Alphaproteobacteria</taxon>
        <taxon>Hyphomicrobiales</taxon>
        <taxon>Rhizobiaceae</taxon>
        <taxon>Rhizobium/Agrobacterium group</taxon>
        <taxon>Rhizobium</taxon>
    </lineage>
</organism>
<dbReference type="HOGENOM" id="CLU_2809425_0_0_5"/>
<keyword evidence="1" id="KW-0614">Plasmid</keyword>
<evidence type="ECO:0000313" key="1">
    <source>
        <dbReference type="EMBL" id="ACE94751.1"/>
    </source>
</evidence>
<geneLocation type="plasmid" evidence="1 2">
    <name>pC</name>
</geneLocation>
<evidence type="ECO:0000313" key="2">
    <source>
        <dbReference type="Proteomes" id="UP000008817"/>
    </source>
</evidence>
<dbReference type="KEGG" id="rec:RHECIAT_PC0000674"/>
<gene>
    <name evidence="1" type="ordered locus">RHECIAT_PC0000674</name>
</gene>
<protein>
    <submittedName>
        <fullName evidence="1">Uncharacterized protein</fullName>
    </submittedName>
</protein>
<name>B3Q3J4_RHIE6</name>
<dbReference type="EMBL" id="CP001077">
    <property type="protein sequence ID" value="ACE94751.1"/>
    <property type="molecule type" value="Genomic_DNA"/>
</dbReference>
<dbReference type="Proteomes" id="UP000008817">
    <property type="component" value="Plasmid pC"/>
</dbReference>
<reference evidence="1 2" key="1">
    <citation type="submission" date="2008-04" db="EMBL/GenBank/DDBJ databases">
        <title>Genome diversity and DNA divergence of Rhizobium etli.</title>
        <authorList>
            <person name="Gonzalez V."/>
            <person name="Acosta J.L."/>
            <person name="Santamaria R.I."/>
            <person name="Bustos P."/>
            <person name="Hernandez-Gonzalez I.L."/>
            <person name="Fernandez J.L."/>
            <person name="Diaz R."/>
            <person name="Flores M."/>
            <person name="Mora J."/>
            <person name="Palacios R."/>
            <person name="Davila G."/>
        </authorList>
    </citation>
    <scope>NUCLEOTIDE SEQUENCE [LARGE SCALE GENOMIC DNA]</scope>
    <source>
        <strain evidence="1 2">CIAT 652</strain>
        <plasmid evidence="2">Plasmid pC</plasmid>
    </source>
</reference>
<dbReference type="AlphaFoldDB" id="B3Q3J4"/>
<accession>B3Q3J4</accession>
<sequence>MAPQLQAVLLWTKRFRRKLFVHSLPWSDAGHCPAFGEFGICSGRITPAGCSRLALFKMFDATFGRTK</sequence>